<dbReference type="Gene3D" id="3.40.710.10">
    <property type="entry name" value="DD-peptidase/beta-lactamase superfamily"/>
    <property type="match status" value="1"/>
</dbReference>
<gene>
    <name evidence="3" type="ORF">EVA69_02010</name>
</gene>
<accession>A0A520S487</accession>
<dbReference type="PANTHER" id="PTHR43283:SF18">
    <property type="match status" value="1"/>
</dbReference>
<dbReference type="PANTHER" id="PTHR43283">
    <property type="entry name" value="BETA-LACTAMASE-RELATED"/>
    <property type="match status" value="1"/>
</dbReference>
<proteinExistence type="predicted"/>
<name>A0A520S487_9GAMM</name>
<organism evidence="3 4">
    <name type="scientific">OM182 bacterium</name>
    <dbReference type="NCBI Taxonomy" id="2510334"/>
    <lineage>
        <taxon>Bacteria</taxon>
        <taxon>Pseudomonadati</taxon>
        <taxon>Pseudomonadota</taxon>
        <taxon>Gammaproteobacteria</taxon>
        <taxon>OMG group</taxon>
        <taxon>OM182 clade</taxon>
    </lineage>
</organism>
<dbReference type="EMBL" id="SHAH01000017">
    <property type="protein sequence ID" value="RZO77264.1"/>
    <property type="molecule type" value="Genomic_DNA"/>
</dbReference>
<dbReference type="InterPro" id="IPR001466">
    <property type="entry name" value="Beta-lactam-related"/>
</dbReference>
<evidence type="ECO:0000256" key="1">
    <source>
        <dbReference type="SAM" id="MobiDB-lite"/>
    </source>
</evidence>
<dbReference type="AlphaFoldDB" id="A0A520S487"/>
<feature type="domain" description="Beta-lactamase-related" evidence="2">
    <location>
        <begin position="32"/>
        <end position="396"/>
    </location>
</feature>
<evidence type="ECO:0000313" key="3">
    <source>
        <dbReference type="EMBL" id="RZO77264.1"/>
    </source>
</evidence>
<keyword evidence="3" id="KW-0378">Hydrolase</keyword>
<dbReference type="Pfam" id="PF00144">
    <property type="entry name" value="Beta-lactamase"/>
    <property type="match status" value="1"/>
</dbReference>
<evidence type="ECO:0000313" key="4">
    <source>
        <dbReference type="Proteomes" id="UP000320404"/>
    </source>
</evidence>
<feature type="region of interest" description="Disordered" evidence="1">
    <location>
        <begin position="338"/>
        <end position="371"/>
    </location>
</feature>
<sequence>MNRRRFLNQGAVLGAASCLTTRPLFGAGPGDIDDFIEAKMARDHMPGVAACIIKNNDIIWSKAYGWADIERRIPYSLDSLQNIASISKTFTTTAIMQLKEVGLLDLDADLNSILPFAVTNPKRSADGISVRQLLTHTSFLRDGLFYAERYACGDPRFELSVWLREYLTPDGAFYNAEQNFQDWEPGSRFEYTNISFGVLAYIVELKSGIPFAEYCRRNIFSRLDMPDTSWMLADSDLSRHVVPYTWVEDSAARGPTWGGIPLGVIREGGPTLERRLDDGYQSNCVYNHPNYPDGFLRTSVRQLSNYARAYLNGGEFSGKQILKPETVAEMLTDQRVPAGNRTQGLTWSSDRELNSEPQWGHGGSDPGSNTDIRILPRQGIAAIVFTNTNGVTPTEISNRLLEIGDELF</sequence>
<dbReference type="InterPro" id="IPR012338">
    <property type="entry name" value="Beta-lactam/transpept-like"/>
</dbReference>
<dbReference type="PROSITE" id="PS51257">
    <property type="entry name" value="PROKAR_LIPOPROTEIN"/>
    <property type="match status" value="1"/>
</dbReference>
<reference evidence="3 4" key="1">
    <citation type="submission" date="2019-02" db="EMBL/GenBank/DDBJ databases">
        <title>Prokaryotic population dynamics and viral predation in marine succession experiment using metagenomics: the confinement effect.</title>
        <authorList>
            <person name="Haro-Moreno J.M."/>
            <person name="Rodriguez-Valera F."/>
            <person name="Lopez-Perez M."/>
        </authorList>
    </citation>
    <scope>NUCLEOTIDE SEQUENCE [LARGE SCALE GENOMIC DNA]</scope>
    <source>
        <strain evidence="3">MED-G158</strain>
    </source>
</reference>
<evidence type="ECO:0000259" key="2">
    <source>
        <dbReference type="Pfam" id="PF00144"/>
    </source>
</evidence>
<protein>
    <submittedName>
        <fullName evidence="3">Class A beta-lactamase-related serine hydrolase</fullName>
    </submittedName>
</protein>
<dbReference type="Proteomes" id="UP000320404">
    <property type="component" value="Unassembled WGS sequence"/>
</dbReference>
<comment type="caution">
    <text evidence="3">The sequence shown here is derived from an EMBL/GenBank/DDBJ whole genome shotgun (WGS) entry which is preliminary data.</text>
</comment>
<dbReference type="SUPFAM" id="SSF56601">
    <property type="entry name" value="beta-lactamase/transpeptidase-like"/>
    <property type="match status" value="1"/>
</dbReference>
<dbReference type="InterPro" id="IPR050789">
    <property type="entry name" value="Diverse_Enzym_Activities"/>
</dbReference>
<dbReference type="GO" id="GO:0016787">
    <property type="term" value="F:hydrolase activity"/>
    <property type="evidence" value="ECO:0007669"/>
    <property type="project" value="UniProtKB-KW"/>
</dbReference>